<evidence type="ECO:0000259" key="5">
    <source>
        <dbReference type="PROSITE" id="PS50234"/>
    </source>
</evidence>
<evidence type="ECO:0000256" key="4">
    <source>
        <dbReference type="SAM" id="Phobius"/>
    </source>
</evidence>
<dbReference type="GO" id="GO:0004674">
    <property type="term" value="F:protein serine/threonine kinase activity"/>
    <property type="evidence" value="ECO:0007669"/>
    <property type="project" value="TreeGrafter"/>
</dbReference>
<dbReference type="InterPro" id="IPR008947">
    <property type="entry name" value="PLipase_C/P1_nuclease_dom_sf"/>
</dbReference>
<sequence>MRRSKGRSIRATRNVGGLALAAVLGLALPARIDSWGTLTGRIPLSDEQRTKINLLITNFAVDPTTMAAELQPRSGPHPIHQFIVSQAYRMLQADPAFGEEGESGFPALHSINAWDGVEHTDKGMMARRGVGIVDADAPDLAPTFRGAGGPSADAELTLGNAWNPEYSGRAHYWNPWLGAGGRSAEEGSGDAPWAAGEYYARLVQAIETGGSEQDKAHFAAYMAHYVSDVASAKHADAFEVSGGTLKRLRELADTWYAGLGEDPDTYINSTPVIQAETLLRDEVLRINPSVANAYWRRVEDNIRANAYLRPGSIMKVDIMPQSIRSSVAAYLDYLYKGKKENKSYAQFYSYFDPFYFNGPLYDPLNGYPDYEAATPMSEHLHYETNPDHYATARAATRENRTLLPTDNLRRHYYGLRAPEAFYGFKEKERREARIDVMANLVKACSLEAHGTNIADYKAFNHAGYREYMDTAIKYTFNAFRASISALRIEPYYTLEKDNDFRMRIVVKNLADEAASLSGLRLYRLESSAEGAKIVRQWDLKLSGTVPAKGEHVVKGTIRKVELPEGTDPVFDVEVRASYRETPDSGVQRRRAQKRAQSIIHNPTSVSDVGYEAGPLDIAIVLDTTSSMGRMLASMRENAIRIVEDLRLKTKDIRLCVVSFRDAKADKNNAFEAHNFTTDLGKQFERMRVWEPVGGGDWPEDQLRGIELALNFWKNEKPSSRIPTKIVIVISDAPAHAPDSGGRTITKIADLAERVDPAHIYPIVVGSDTNAKAHAEKLASLTGGKVLSSTSGADVADLLLEAVETGIREHGAPPETTSSVPWPAVAFYGGLGLLFAGGAVLLAGRRGA</sequence>
<feature type="domain" description="VWFA" evidence="5">
    <location>
        <begin position="616"/>
        <end position="802"/>
    </location>
</feature>
<feature type="transmembrane region" description="Helical" evidence="4">
    <location>
        <begin position="821"/>
        <end position="842"/>
    </location>
</feature>
<dbReference type="InterPro" id="IPR056861">
    <property type="entry name" value="HMCN1-like_VWA"/>
</dbReference>
<dbReference type="SMART" id="SM00327">
    <property type="entry name" value="VWA"/>
    <property type="match status" value="1"/>
</dbReference>
<evidence type="ECO:0000313" key="6">
    <source>
        <dbReference type="EMBL" id="BBO22933.1"/>
    </source>
</evidence>
<evidence type="ECO:0000256" key="1">
    <source>
        <dbReference type="ARBA" id="ARBA00004613"/>
    </source>
</evidence>
<accession>A0A809R5T3</accession>
<keyword evidence="4" id="KW-0812">Transmembrane</keyword>
<dbReference type="SUPFAM" id="SSF53300">
    <property type="entry name" value="vWA-like"/>
    <property type="match status" value="1"/>
</dbReference>
<dbReference type="PROSITE" id="PS50234">
    <property type="entry name" value="VWFA"/>
    <property type="match status" value="1"/>
</dbReference>
<dbReference type="PANTHER" id="PTHR47763:SF1">
    <property type="entry name" value="DUF659 DOMAIN-CONTAINING PROTEIN"/>
    <property type="match status" value="1"/>
</dbReference>
<dbReference type="Gene3D" id="3.40.50.410">
    <property type="entry name" value="von Willebrand factor, type A domain"/>
    <property type="match status" value="1"/>
</dbReference>
<keyword evidence="3" id="KW-0732">Signal</keyword>
<protein>
    <recommendedName>
        <fullName evidence="5">VWFA domain-containing protein</fullName>
    </recommendedName>
</protein>
<dbReference type="InterPro" id="IPR036465">
    <property type="entry name" value="vWFA_dom_sf"/>
</dbReference>
<proteinExistence type="predicted"/>
<evidence type="ECO:0000256" key="2">
    <source>
        <dbReference type="ARBA" id="ARBA00022525"/>
    </source>
</evidence>
<dbReference type="GO" id="GO:0005737">
    <property type="term" value="C:cytoplasm"/>
    <property type="evidence" value="ECO:0007669"/>
    <property type="project" value="TreeGrafter"/>
</dbReference>
<comment type="subcellular location">
    <subcellularLocation>
        <location evidence="1">Secreted</location>
    </subcellularLocation>
</comment>
<keyword evidence="4" id="KW-0472">Membrane</keyword>
<dbReference type="EMBL" id="AP021858">
    <property type="protein sequence ID" value="BBO22933.1"/>
    <property type="molecule type" value="Genomic_DNA"/>
</dbReference>
<dbReference type="KEGG" id="npy:NPRO_05280"/>
<dbReference type="AlphaFoldDB" id="A0A809R5T3"/>
<keyword evidence="4" id="KW-1133">Transmembrane helix</keyword>
<reference evidence="6" key="1">
    <citation type="journal article" name="DNA Res.">
        <title>The physiological potential of anammox bacteria as revealed by their core genome structure.</title>
        <authorList>
            <person name="Okubo T."/>
            <person name="Toyoda A."/>
            <person name="Fukuhara K."/>
            <person name="Uchiyama I."/>
            <person name="Harigaya Y."/>
            <person name="Kuroiwa M."/>
            <person name="Suzuki T."/>
            <person name="Murakami Y."/>
            <person name="Suwa Y."/>
            <person name="Takami H."/>
        </authorList>
    </citation>
    <scope>NUCLEOTIDE SEQUENCE</scope>
    <source>
        <strain evidence="6">317325-2</strain>
    </source>
</reference>
<evidence type="ECO:0000256" key="3">
    <source>
        <dbReference type="ARBA" id="ARBA00022729"/>
    </source>
</evidence>
<dbReference type="GO" id="GO:0016788">
    <property type="term" value="F:hydrolase activity, acting on ester bonds"/>
    <property type="evidence" value="ECO:0007669"/>
    <property type="project" value="InterPro"/>
</dbReference>
<name>A0A809R5T3_9BACT</name>
<dbReference type="Proteomes" id="UP000662873">
    <property type="component" value="Chromosome"/>
</dbReference>
<gene>
    <name evidence="6" type="ORF">NPRO_05280</name>
</gene>
<organism evidence="6 7">
    <name type="scientific">Candidatus Nitrosymbiomonas proteolyticus</name>
    <dbReference type="NCBI Taxonomy" id="2608984"/>
    <lineage>
        <taxon>Bacteria</taxon>
        <taxon>Bacillati</taxon>
        <taxon>Armatimonadota</taxon>
        <taxon>Armatimonadota incertae sedis</taxon>
        <taxon>Candidatus Nitrosymbiomonas</taxon>
    </lineage>
</organism>
<evidence type="ECO:0000313" key="7">
    <source>
        <dbReference type="Proteomes" id="UP000662873"/>
    </source>
</evidence>
<dbReference type="PANTHER" id="PTHR47763">
    <property type="entry name" value="ALPHA-PROTEIN KINASE VWKA"/>
    <property type="match status" value="1"/>
</dbReference>
<dbReference type="Pfam" id="PF25106">
    <property type="entry name" value="VWA_4"/>
    <property type="match status" value="1"/>
</dbReference>
<keyword evidence="2" id="KW-0964">Secreted</keyword>
<dbReference type="InterPro" id="IPR002035">
    <property type="entry name" value="VWF_A"/>
</dbReference>
<dbReference type="InterPro" id="IPR052969">
    <property type="entry name" value="Thr-specific_kinase-like"/>
</dbReference>
<dbReference type="Gene3D" id="1.10.575.10">
    <property type="entry name" value="P1 Nuclease"/>
    <property type="match status" value="1"/>
</dbReference>
<dbReference type="CDD" id="cd00198">
    <property type="entry name" value="vWFA"/>
    <property type="match status" value="1"/>
</dbReference>